<name>L0FC75_DESDL</name>
<evidence type="ECO:0000256" key="1">
    <source>
        <dbReference type="ARBA" id="ARBA00009677"/>
    </source>
</evidence>
<dbReference type="PROSITE" id="PS00588">
    <property type="entry name" value="FLAGELLA_BB_ROD"/>
    <property type="match status" value="1"/>
</dbReference>
<dbReference type="InterPro" id="IPR020013">
    <property type="entry name" value="Flagellar_FlgE/F/G"/>
</dbReference>
<dbReference type="InterPro" id="IPR053967">
    <property type="entry name" value="LlgE_F_G-like_D1"/>
</dbReference>
<organism evidence="6 7">
    <name type="scientific">Desulfitobacterium dichloroeliminans (strain LMG P-21439 / DCA1)</name>
    <dbReference type="NCBI Taxonomy" id="871963"/>
    <lineage>
        <taxon>Bacteria</taxon>
        <taxon>Bacillati</taxon>
        <taxon>Bacillota</taxon>
        <taxon>Clostridia</taxon>
        <taxon>Eubacteriales</taxon>
        <taxon>Desulfitobacteriaceae</taxon>
        <taxon>Desulfitobacterium</taxon>
    </lineage>
</organism>
<evidence type="ECO:0000259" key="3">
    <source>
        <dbReference type="Pfam" id="PF00460"/>
    </source>
</evidence>
<dbReference type="InterPro" id="IPR012836">
    <property type="entry name" value="FlgF"/>
</dbReference>
<dbReference type="SUPFAM" id="SSF117143">
    <property type="entry name" value="Flagellar hook protein flgE"/>
    <property type="match status" value="1"/>
</dbReference>
<dbReference type="InterPro" id="IPR019776">
    <property type="entry name" value="Flagellar_basal_body_rod_CS"/>
</dbReference>
<comment type="similarity">
    <text evidence="1 2">Belongs to the flagella basal body rod proteins family.</text>
</comment>
<dbReference type="OrthoDB" id="9804559at2"/>
<dbReference type="RefSeq" id="WP_015263219.1">
    <property type="nucleotide sequence ID" value="NC_019903.1"/>
</dbReference>
<feature type="domain" description="Flagellar hook protein FlgE/F/G-like D1" evidence="5">
    <location>
        <begin position="99"/>
        <end position="156"/>
    </location>
</feature>
<dbReference type="InterPro" id="IPR001444">
    <property type="entry name" value="Flag_bb_rod_N"/>
</dbReference>
<comment type="subcellular location">
    <subcellularLocation>
        <location evidence="2">Bacterial flagellum basal body</location>
    </subcellularLocation>
</comment>
<evidence type="ECO:0000259" key="4">
    <source>
        <dbReference type="Pfam" id="PF06429"/>
    </source>
</evidence>
<proteinExistence type="inferred from homology"/>
<dbReference type="Pfam" id="PF00460">
    <property type="entry name" value="Flg_bb_rod"/>
    <property type="match status" value="1"/>
</dbReference>
<dbReference type="InterPro" id="IPR037925">
    <property type="entry name" value="FlgE/F/G-like"/>
</dbReference>
<dbReference type="NCBIfam" id="TIGR03506">
    <property type="entry name" value="FlgEFG_subfam"/>
    <property type="match status" value="1"/>
</dbReference>
<dbReference type="Proteomes" id="UP000010797">
    <property type="component" value="Chromosome"/>
</dbReference>
<dbReference type="KEGG" id="ddl:Desdi_2844"/>
<protein>
    <submittedName>
        <fullName evidence="6">Flagellar basal-body rod protein FlgF</fullName>
    </submittedName>
</protein>
<reference evidence="7" key="1">
    <citation type="submission" date="2012-02" db="EMBL/GenBank/DDBJ databases">
        <title>Complete sequence of Desulfitobacterium dichloroeliminans LMG P-21439.</title>
        <authorList>
            <person name="Lucas S."/>
            <person name="Han J."/>
            <person name="Lapidus A."/>
            <person name="Cheng J.-F."/>
            <person name="Goodwin L."/>
            <person name="Pitluck S."/>
            <person name="Peters L."/>
            <person name="Ovchinnikova G."/>
            <person name="Teshima H."/>
            <person name="Detter J.C."/>
            <person name="Han C."/>
            <person name="Tapia R."/>
            <person name="Land M."/>
            <person name="Hauser L."/>
            <person name="Kyrpides N."/>
            <person name="Ivanova N."/>
            <person name="Pagani I."/>
            <person name="Kruse T."/>
            <person name="de Vos W.M."/>
            <person name="Boon N."/>
            <person name="Smidt H."/>
            <person name="Woyke T."/>
        </authorList>
    </citation>
    <scope>NUCLEOTIDE SEQUENCE [LARGE SCALE GENOMIC DNA]</scope>
    <source>
        <strain evidence="7">LMG P-21439 / DCA1</strain>
    </source>
</reference>
<evidence type="ECO:0000313" key="7">
    <source>
        <dbReference type="Proteomes" id="UP000010797"/>
    </source>
</evidence>
<keyword evidence="6" id="KW-0969">Cilium</keyword>
<keyword evidence="6" id="KW-0966">Cell projection</keyword>
<evidence type="ECO:0000256" key="2">
    <source>
        <dbReference type="RuleBase" id="RU362116"/>
    </source>
</evidence>
<evidence type="ECO:0000313" key="6">
    <source>
        <dbReference type="EMBL" id="AGA70256.1"/>
    </source>
</evidence>
<dbReference type="GO" id="GO:0071978">
    <property type="term" value="P:bacterial-type flagellum-dependent swarming motility"/>
    <property type="evidence" value="ECO:0007669"/>
    <property type="project" value="TreeGrafter"/>
</dbReference>
<dbReference type="AlphaFoldDB" id="L0FC75"/>
<dbReference type="PANTHER" id="PTHR30435:SF19">
    <property type="entry name" value="FLAGELLAR BASAL-BODY ROD PROTEIN FLGG"/>
    <property type="match status" value="1"/>
</dbReference>
<gene>
    <name evidence="6" type="ordered locus">Desdi_2844</name>
</gene>
<feature type="domain" description="Flagellar basal body rod protein N-terminal" evidence="3">
    <location>
        <begin position="5"/>
        <end position="35"/>
    </location>
</feature>
<dbReference type="GO" id="GO:0030694">
    <property type="term" value="C:bacterial-type flagellum basal body, rod"/>
    <property type="evidence" value="ECO:0007669"/>
    <property type="project" value="InterPro"/>
</dbReference>
<dbReference type="PANTHER" id="PTHR30435">
    <property type="entry name" value="FLAGELLAR PROTEIN"/>
    <property type="match status" value="1"/>
</dbReference>
<evidence type="ECO:0000259" key="5">
    <source>
        <dbReference type="Pfam" id="PF22692"/>
    </source>
</evidence>
<keyword evidence="6" id="KW-0282">Flagellum</keyword>
<accession>L0FC75</accession>
<keyword evidence="7" id="KW-1185">Reference proteome</keyword>
<dbReference type="NCBIfam" id="TIGR02490">
    <property type="entry name" value="flgF"/>
    <property type="match status" value="1"/>
</dbReference>
<dbReference type="EMBL" id="CP003344">
    <property type="protein sequence ID" value="AGA70256.1"/>
    <property type="molecule type" value="Genomic_DNA"/>
</dbReference>
<feature type="domain" description="Flagellar basal-body/hook protein C-terminal" evidence="4">
    <location>
        <begin position="200"/>
        <end position="244"/>
    </location>
</feature>
<dbReference type="Pfam" id="PF06429">
    <property type="entry name" value="Flg_bbr_C"/>
    <property type="match status" value="1"/>
</dbReference>
<dbReference type="Pfam" id="PF22692">
    <property type="entry name" value="LlgE_F_G_D1"/>
    <property type="match status" value="1"/>
</dbReference>
<sequence length="250" mass="26915">MIKGLYTGAAGMLAAQTQSEIIADNVANIRTPGYKAEESSNKAFPELLMMRTSTENEIPGNTVIGGMGTGVVVDQVTRMNVQGALQTTDLTTDLALTSEALFVVETPNGERYTRNGQFQLNAEGMLQTADGNPVLGEEGPIGPLSRDFSVDTNGAIYDGGVLVDQLRLVQIPNEELIREGQSLYTSNQAVQAWQGEPGIRQGFLEGSNVDLTGQMVKMITVMRAYEANQKVIQTQDSTLDKAVNEIGRIV</sequence>
<dbReference type="STRING" id="871963.Desdi_2844"/>
<dbReference type="eggNOG" id="COG4786">
    <property type="taxonomic scope" value="Bacteria"/>
</dbReference>
<dbReference type="InterPro" id="IPR010930">
    <property type="entry name" value="Flg_bb/hook_C_dom"/>
</dbReference>
<dbReference type="HOGENOM" id="CLU_013687_0_0_9"/>
<keyword evidence="2" id="KW-0975">Bacterial flagellum</keyword>